<organism evidence="1 2">
    <name type="scientific">Psychroflexus torquis (strain ATCC 700755 / CIP 106069 / ACAM 623)</name>
    <dbReference type="NCBI Taxonomy" id="313595"/>
    <lineage>
        <taxon>Bacteria</taxon>
        <taxon>Pseudomonadati</taxon>
        <taxon>Bacteroidota</taxon>
        <taxon>Flavobacteriia</taxon>
        <taxon>Flavobacteriales</taxon>
        <taxon>Flavobacteriaceae</taxon>
        <taxon>Psychroflexus</taxon>
    </lineage>
</organism>
<dbReference type="KEGG" id="ptq:P700755_000582"/>
<protein>
    <submittedName>
        <fullName evidence="1">Uncharacterized protein</fullName>
    </submittedName>
</protein>
<name>K4ICK1_PSYTT</name>
<reference evidence="1" key="1">
    <citation type="submission" date="2006-03" db="EMBL/GenBank/DDBJ databases">
        <authorList>
            <person name="Bowman J."/>
            <person name="Ferriera S."/>
            <person name="Johnson J."/>
            <person name="Kravitz S."/>
            <person name="Halpern A."/>
            <person name="Remington K."/>
            <person name="Beeson K."/>
            <person name="Tran B."/>
            <person name="Rogers Y.-H."/>
            <person name="Friedman R."/>
            <person name="Venter J.C."/>
        </authorList>
    </citation>
    <scope>NUCLEOTIDE SEQUENCE [LARGE SCALE GENOMIC DNA]</scope>
    <source>
        <strain evidence="1">ATCC 700755</strain>
    </source>
</reference>
<dbReference type="EMBL" id="CP003879">
    <property type="protein sequence ID" value="AFU67603.1"/>
    <property type="molecule type" value="Genomic_DNA"/>
</dbReference>
<evidence type="ECO:0000313" key="2">
    <source>
        <dbReference type="Proteomes" id="UP000008514"/>
    </source>
</evidence>
<sequence length="42" mass="4934">MQVFSVLTKGKYVNKFSNKKIGFGLKFSFFLPIINEMLKDKF</sequence>
<gene>
    <name evidence="1" type="ordered locus">P700755_000582</name>
</gene>
<keyword evidence="2" id="KW-1185">Reference proteome</keyword>
<dbReference type="AlphaFoldDB" id="K4ICK1"/>
<accession>K4ICK1</accession>
<evidence type="ECO:0000313" key="1">
    <source>
        <dbReference type="EMBL" id="AFU67603.1"/>
    </source>
</evidence>
<dbReference type="HOGENOM" id="CLU_3256788_0_0_10"/>
<dbReference type="STRING" id="313595.P700755_000582"/>
<dbReference type="Proteomes" id="UP000008514">
    <property type="component" value="Chromosome"/>
</dbReference>
<proteinExistence type="predicted"/>
<reference evidence="1" key="2">
    <citation type="submission" date="2012-09" db="EMBL/GenBank/DDBJ databases">
        <title>The complete sequence of Psychroflexus torquis an extreme psychrophile from sea-ice that is stimulated by light.</title>
        <authorList>
            <person name="Feng S."/>
            <person name="Powell S.M."/>
            <person name="Bowman J.P."/>
        </authorList>
    </citation>
    <scope>NUCLEOTIDE SEQUENCE [LARGE SCALE GENOMIC DNA]</scope>
    <source>
        <strain evidence="1">ATCC 700755</strain>
    </source>
</reference>